<dbReference type="AlphaFoldDB" id="A0A939G3I0"/>
<gene>
    <name evidence="1" type="ORF">J2I48_10285</name>
</gene>
<sequence>MEALVKKLNYVSQPTVVLLNVPAELGVLSETFSRQSTVYQQVEHADRADFLLAFVQQLGAVKQVADWVAAHTVGDVTIWLAYPKQTSKTYRCDFNRDTGWAALGAIGFEPVRQVAVNDDWSALRFRRVAYIKTMSRSHEGAISAEGKLKTSPTSVS</sequence>
<evidence type="ECO:0000313" key="1">
    <source>
        <dbReference type="EMBL" id="MBO0931384.1"/>
    </source>
</evidence>
<evidence type="ECO:0000313" key="2">
    <source>
        <dbReference type="Proteomes" id="UP000664795"/>
    </source>
</evidence>
<evidence type="ECO:0008006" key="3">
    <source>
        <dbReference type="Google" id="ProtNLM"/>
    </source>
</evidence>
<name>A0A939G3I0_9BACT</name>
<accession>A0A939G3I0</accession>
<comment type="caution">
    <text evidence="1">The sequence shown here is derived from an EMBL/GenBank/DDBJ whole genome shotgun (WGS) entry which is preliminary data.</text>
</comment>
<organism evidence="1 2">
    <name type="scientific">Fibrella aquatilis</name>
    <dbReference type="NCBI Taxonomy" id="2817059"/>
    <lineage>
        <taxon>Bacteria</taxon>
        <taxon>Pseudomonadati</taxon>
        <taxon>Bacteroidota</taxon>
        <taxon>Cytophagia</taxon>
        <taxon>Cytophagales</taxon>
        <taxon>Spirosomataceae</taxon>
        <taxon>Fibrella</taxon>
    </lineage>
</organism>
<dbReference type="Proteomes" id="UP000664795">
    <property type="component" value="Unassembled WGS sequence"/>
</dbReference>
<dbReference type="EMBL" id="JAFMYU010000006">
    <property type="protein sequence ID" value="MBO0931384.1"/>
    <property type="molecule type" value="Genomic_DNA"/>
</dbReference>
<keyword evidence="2" id="KW-1185">Reference proteome</keyword>
<protein>
    <recommendedName>
        <fullName evidence="3">DUF3052 domain-containing protein</fullName>
    </recommendedName>
</protein>
<reference evidence="1 2" key="1">
    <citation type="submission" date="2021-03" db="EMBL/GenBank/DDBJ databases">
        <title>Fibrella sp. HMF5036 genome sequencing and assembly.</title>
        <authorList>
            <person name="Kang H."/>
            <person name="Kim H."/>
            <person name="Bae S."/>
            <person name="Joh K."/>
        </authorList>
    </citation>
    <scope>NUCLEOTIDE SEQUENCE [LARGE SCALE GENOMIC DNA]</scope>
    <source>
        <strain evidence="1 2">HMF5036</strain>
    </source>
</reference>
<dbReference type="RefSeq" id="WP_207335346.1">
    <property type="nucleotide sequence ID" value="NZ_JAFMYU010000006.1"/>
</dbReference>
<proteinExistence type="predicted"/>